<evidence type="ECO:0000313" key="8">
    <source>
        <dbReference type="Proteomes" id="UP001209540"/>
    </source>
</evidence>
<keyword evidence="8" id="KW-1185">Reference proteome</keyword>
<keyword evidence="5" id="KW-0560">Oxidoreductase</keyword>
<organism evidence="7 8">
    <name type="scientific">Phascolomyces articulosus</name>
    <dbReference type="NCBI Taxonomy" id="60185"/>
    <lineage>
        <taxon>Eukaryota</taxon>
        <taxon>Fungi</taxon>
        <taxon>Fungi incertae sedis</taxon>
        <taxon>Mucoromycota</taxon>
        <taxon>Mucoromycotina</taxon>
        <taxon>Mucoromycetes</taxon>
        <taxon>Mucorales</taxon>
        <taxon>Lichtheimiaceae</taxon>
        <taxon>Phascolomyces</taxon>
    </lineage>
</organism>
<keyword evidence="6" id="KW-0503">Monooxygenase</keyword>
<gene>
    <name evidence="7" type="ORF">BDA99DRAFT_190582</name>
</gene>
<evidence type="ECO:0000256" key="3">
    <source>
        <dbReference type="ARBA" id="ARBA00022630"/>
    </source>
</evidence>
<reference evidence="7" key="1">
    <citation type="journal article" date="2022" name="IScience">
        <title>Evolution of zygomycete secretomes and the origins of terrestrial fungal ecologies.</title>
        <authorList>
            <person name="Chang Y."/>
            <person name="Wang Y."/>
            <person name="Mondo S."/>
            <person name="Ahrendt S."/>
            <person name="Andreopoulos W."/>
            <person name="Barry K."/>
            <person name="Beard J."/>
            <person name="Benny G.L."/>
            <person name="Blankenship S."/>
            <person name="Bonito G."/>
            <person name="Cuomo C."/>
            <person name="Desiro A."/>
            <person name="Gervers K.A."/>
            <person name="Hundley H."/>
            <person name="Kuo A."/>
            <person name="LaButti K."/>
            <person name="Lang B.F."/>
            <person name="Lipzen A."/>
            <person name="O'Donnell K."/>
            <person name="Pangilinan J."/>
            <person name="Reynolds N."/>
            <person name="Sandor L."/>
            <person name="Smith M.E."/>
            <person name="Tsang A."/>
            <person name="Grigoriev I.V."/>
            <person name="Stajich J.E."/>
            <person name="Spatafora J.W."/>
        </authorList>
    </citation>
    <scope>NUCLEOTIDE SEQUENCE</scope>
    <source>
        <strain evidence="7">RSA 2281</strain>
    </source>
</reference>
<evidence type="ECO:0000256" key="6">
    <source>
        <dbReference type="ARBA" id="ARBA00023033"/>
    </source>
</evidence>
<evidence type="ECO:0000313" key="7">
    <source>
        <dbReference type="EMBL" id="KAI9275573.1"/>
    </source>
</evidence>
<keyword evidence="3" id="KW-0285">Flavoprotein</keyword>
<comment type="caution">
    <text evidence="7">The sequence shown here is derived from an EMBL/GenBank/DDBJ whole genome shotgun (WGS) entry which is preliminary data.</text>
</comment>
<evidence type="ECO:0000256" key="4">
    <source>
        <dbReference type="ARBA" id="ARBA00022643"/>
    </source>
</evidence>
<dbReference type="GO" id="GO:0018580">
    <property type="term" value="F:nitronate monooxygenase activity"/>
    <property type="evidence" value="ECO:0007669"/>
    <property type="project" value="InterPro"/>
</dbReference>
<keyword evidence="7" id="KW-0223">Dioxygenase</keyword>
<protein>
    <submittedName>
        <fullName evidence="7">2-nitropropane dioxygenase</fullName>
    </submittedName>
</protein>
<evidence type="ECO:0000256" key="1">
    <source>
        <dbReference type="ARBA" id="ARBA00001917"/>
    </source>
</evidence>
<evidence type="ECO:0000256" key="2">
    <source>
        <dbReference type="ARBA" id="ARBA00009881"/>
    </source>
</evidence>
<dbReference type="InterPro" id="IPR013785">
    <property type="entry name" value="Aldolase_TIM"/>
</dbReference>
<evidence type="ECO:0000256" key="5">
    <source>
        <dbReference type="ARBA" id="ARBA00023002"/>
    </source>
</evidence>
<dbReference type="CDD" id="cd04730">
    <property type="entry name" value="NPD_like"/>
    <property type="match status" value="1"/>
</dbReference>
<dbReference type="PANTHER" id="PTHR42747">
    <property type="entry name" value="NITRONATE MONOOXYGENASE-RELATED"/>
    <property type="match status" value="1"/>
</dbReference>
<keyword evidence="4" id="KW-0288">FMN</keyword>
<dbReference type="InterPro" id="IPR004136">
    <property type="entry name" value="NMO"/>
</dbReference>
<dbReference type="Pfam" id="PF03060">
    <property type="entry name" value="NMO"/>
    <property type="match status" value="1"/>
</dbReference>
<dbReference type="PANTHER" id="PTHR42747:SF3">
    <property type="entry name" value="NITRONATE MONOOXYGENASE-RELATED"/>
    <property type="match status" value="1"/>
</dbReference>
<dbReference type="Gene3D" id="3.20.20.70">
    <property type="entry name" value="Aldolase class I"/>
    <property type="match status" value="1"/>
</dbReference>
<proteinExistence type="inferred from homology"/>
<reference evidence="7" key="2">
    <citation type="submission" date="2023-02" db="EMBL/GenBank/DDBJ databases">
        <authorList>
            <consortium name="DOE Joint Genome Institute"/>
            <person name="Mondo S.J."/>
            <person name="Chang Y."/>
            <person name="Wang Y."/>
            <person name="Ahrendt S."/>
            <person name="Andreopoulos W."/>
            <person name="Barry K."/>
            <person name="Beard J."/>
            <person name="Benny G.L."/>
            <person name="Blankenship S."/>
            <person name="Bonito G."/>
            <person name="Cuomo C."/>
            <person name="Desiro A."/>
            <person name="Gervers K.A."/>
            <person name="Hundley H."/>
            <person name="Kuo A."/>
            <person name="LaButti K."/>
            <person name="Lang B.F."/>
            <person name="Lipzen A."/>
            <person name="O'Donnell K."/>
            <person name="Pangilinan J."/>
            <person name="Reynolds N."/>
            <person name="Sandor L."/>
            <person name="Smith M.W."/>
            <person name="Tsang A."/>
            <person name="Grigoriev I.V."/>
            <person name="Stajich J.E."/>
            <person name="Spatafora J.W."/>
        </authorList>
    </citation>
    <scope>NUCLEOTIDE SEQUENCE</scope>
    <source>
        <strain evidence="7">RSA 2281</strain>
    </source>
</reference>
<sequence length="383" mass="41622">MASNLATAFTRAVNIKYPVIQAPCAGHTGVDLVAAVSNAGGLGSLGAAMMPIDTMRNTIRAIKQKTTQPFAVNLFCRDPHVPTVQELHQDYPNVDTVLERIRKDLNLPTPTKYTLRSPPLDEQISVILEEKVPVVSFTFGILPDNELERLWNAGVYLIGTATSVKEALILAGLDEQDPTRKADAIVAQGLEAGGHRGTFLFDEQQLPVRDLTEQIYDMFKRRQPPTSEKHISVPILAAGGLSSGADVAELLNKYHADGAVLGSLFMLSKDSTTPSVQRRIMMESDQQPRLTRGLSGRFARGFPNVFMEKMDQLADTDIPSYDIHSARTKDIAGHASANGISDYMMLWSGTNARAAGQYTDQANLSADAIVAKLVKDITNATTS</sequence>
<dbReference type="Proteomes" id="UP001209540">
    <property type="component" value="Unassembled WGS sequence"/>
</dbReference>
<name>A0AAD5PKE5_9FUNG</name>
<accession>A0AAD5PKE5</accession>
<dbReference type="EMBL" id="JAIXMP010000003">
    <property type="protein sequence ID" value="KAI9275573.1"/>
    <property type="molecule type" value="Genomic_DNA"/>
</dbReference>
<dbReference type="SUPFAM" id="SSF51412">
    <property type="entry name" value="Inosine monophosphate dehydrogenase (IMPDH)"/>
    <property type="match status" value="1"/>
</dbReference>
<dbReference type="GO" id="GO:0051213">
    <property type="term" value="F:dioxygenase activity"/>
    <property type="evidence" value="ECO:0007669"/>
    <property type="project" value="UniProtKB-KW"/>
</dbReference>
<comment type="cofactor">
    <cofactor evidence="1">
        <name>FMN</name>
        <dbReference type="ChEBI" id="CHEBI:58210"/>
    </cofactor>
</comment>
<comment type="similarity">
    <text evidence="2">Belongs to the nitronate monooxygenase family. NMO class I subfamily.</text>
</comment>
<dbReference type="AlphaFoldDB" id="A0AAD5PKE5"/>